<dbReference type="EMBL" id="QPIZ01000016">
    <property type="protein sequence ID" value="RCW31934.1"/>
    <property type="molecule type" value="Genomic_DNA"/>
</dbReference>
<sequence length="265" mass="31650">MKPLVGKNLYFYTWEADGLQNIRQIFHERYGQNVNFSGYIDKFYSKAIFEYNIKEEVRNHIRYIIKPFLEANERDRHMIHLLQGFCEPILEKFVMEGAVQIREIEKLYHSPREEFDIYYLVLPGYRIHNKSFDYFPLVGFFLHVFSNDLKKLTRALDLCSYKKPAIRLDIESRNAVKGYLFGMFLPFVTHIDFSQLQKKVSLYEDEGEKFYFKVVSADDVWYRDKYRTAFVEKESSKEIAYSGIEVNDQSIFKAWRKALKATHGI</sequence>
<dbReference type="Proteomes" id="UP000252733">
    <property type="component" value="Unassembled WGS sequence"/>
</dbReference>
<proteinExistence type="predicted"/>
<keyword evidence="2" id="KW-1185">Reference proteome</keyword>
<comment type="caution">
    <text evidence="1">The sequence shown here is derived from an EMBL/GenBank/DDBJ whole genome shotgun (WGS) entry which is preliminary data.</text>
</comment>
<dbReference type="RefSeq" id="WP_114437314.1">
    <property type="nucleotide sequence ID" value="NZ_QPIZ01000016.1"/>
</dbReference>
<gene>
    <name evidence="1" type="ORF">DFO77_1161</name>
</gene>
<accession>A0A368UX08</accession>
<protein>
    <submittedName>
        <fullName evidence="1">Uncharacterized protein</fullName>
    </submittedName>
</protein>
<name>A0A368UX08_9BACT</name>
<dbReference type="AlphaFoldDB" id="A0A368UX08"/>
<evidence type="ECO:0000313" key="2">
    <source>
        <dbReference type="Proteomes" id="UP000252733"/>
    </source>
</evidence>
<organism evidence="1 2">
    <name type="scientific">Marinilabilia salmonicolor</name>
    <dbReference type="NCBI Taxonomy" id="989"/>
    <lineage>
        <taxon>Bacteria</taxon>
        <taxon>Pseudomonadati</taxon>
        <taxon>Bacteroidota</taxon>
        <taxon>Bacteroidia</taxon>
        <taxon>Marinilabiliales</taxon>
        <taxon>Marinilabiliaceae</taxon>
        <taxon>Marinilabilia</taxon>
    </lineage>
</organism>
<reference evidence="1 2" key="1">
    <citation type="submission" date="2018-07" db="EMBL/GenBank/DDBJ databases">
        <title>Freshwater and sediment microbial communities from various areas in North America, analyzing microbe dynamics in response to fracking.</title>
        <authorList>
            <person name="Lamendella R."/>
        </authorList>
    </citation>
    <scope>NUCLEOTIDE SEQUENCE [LARGE SCALE GENOMIC DNA]</scope>
    <source>
        <strain evidence="1 2">160A</strain>
    </source>
</reference>
<evidence type="ECO:0000313" key="1">
    <source>
        <dbReference type="EMBL" id="RCW31934.1"/>
    </source>
</evidence>